<dbReference type="GO" id="GO:0016020">
    <property type="term" value="C:membrane"/>
    <property type="evidence" value="ECO:0007669"/>
    <property type="project" value="InterPro"/>
</dbReference>
<reference evidence="3 4" key="1">
    <citation type="submission" date="2024-01" db="EMBL/GenBank/DDBJ databases">
        <title>The genome of the rayed Mediterranean limpet Patella caerulea (Linnaeus, 1758).</title>
        <authorList>
            <person name="Anh-Thu Weber A."/>
            <person name="Halstead-Nussloch G."/>
        </authorList>
    </citation>
    <scope>NUCLEOTIDE SEQUENCE [LARGE SCALE GENOMIC DNA]</scope>
    <source>
        <strain evidence="3">AATW-2023a</strain>
        <tissue evidence="3">Whole specimen</tissue>
    </source>
</reference>
<dbReference type="GO" id="GO:0031012">
    <property type="term" value="C:extracellular matrix"/>
    <property type="evidence" value="ECO:0007669"/>
    <property type="project" value="TreeGrafter"/>
</dbReference>
<feature type="signal peptide" evidence="2">
    <location>
        <begin position="1"/>
        <end position="23"/>
    </location>
</feature>
<feature type="chain" id="PRO_5042940939" description="Beta-glucuronidase" evidence="2">
    <location>
        <begin position="24"/>
        <end position="481"/>
    </location>
</feature>
<keyword evidence="2" id="KW-0732">Signal</keyword>
<protein>
    <recommendedName>
        <fullName evidence="5">Beta-glucuronidase</fullName>
    </recommendedName>
</protein>
<gene>
    <name evidence="3" type="ORF">SNE40_017755</name>
</gene>
<dbReference type="GO" id="GO:0016798">
    <property type="term" value="F:hydrolase activity, acting on glycosyl bonds"/>
    <property type="evidence" value="ECO:0007669"/>
    <property type="project" value="InterPro"/>
</dbReference>
<dbReference type="InterPro" id="IPR017853">
    <property type="entry name" value="GH"/>
</dbReference>
<dbReference type="PANTHER" id="PTHR46145">
    <property type="entry name" value="HEPARANASE"/>
    <property type="match status" value="1"/>
</dbReference>
<accession>A0AAN8JIW7</accession>
<dbReference type="SUPFAM" id="SSF51445">
    <property type="entry name" value="(Trans)glycosidases"/>
    <property type="match status" value="1"/>
</dbReference>
<evidence type="ECO:0000313" key="4">
    <source>
        <dbReference type="Proteomes" id="UP001347796"/>
    </source>
</evidence>
<evidence type="ECO:0008006" key="5">
    <source>
        <dbReference type="Google" id="ProtNLM"/>
    </source>
</evidence>
<sequence>MAFCKNTCWYAMLLLLLIAMTSCIMVDVTSAPAVQNISSMFVGVTIDLHVMRDGWRTMDFSSQKMLTLAKGLAPCYLRVGGTGADFLIFNRTQERQSKRKTNRDIDPVSLDFSMSVLDWDTLNQFVQQAGWELIFGLNALLRANGRWDPTNAIKLLKYTIEKGYKPAAYELGNEPDLYPRINNSVSPASLVDDFGTLRHTLTSMSPSPPLLFGPDTAYVNGYFQQFLQASKNTTVDAVTWHHYYFAGSSGTVEKYHNISILDSLKPLLIDAVGNCTQYAPNKPCWLGETSSSYSGGTTGVSDKYVAGFLWLDKLGLSALYGLKCVIRQSFYGRNNSLIDVNLNPNPDYWLTILYQRLVGSPVLNVSQNTDPNVRVYAHCTNTDSGMGYQKGSVTVYLMNLGHDVVSVDINGGTSQNLYMLSPGDGNGLVSPFVKLNGEILMLPNDMELPPLKPFYHEGTIALEALQFGFVVLPDARKWECL</sequence>
<dbReference type="Proteomes" id="UP001347796">
    <property type="component" value="Unassembled WGS sequence"/>
</dbReference>
<dbReference type="PANTHER" id="PTHR46145:SF4">
    <property type="entry name" value="HEPARANASE"/>
    <property type="match status" value="1"/>
</dbReference>
<evidence type="ECO:0000256" key="1">
    <source>
        <dbReference type="ARBA" id="ARBA00009800"/>
    </source>
</evidence>
<dbReference type="Pfam" id="PF03662">
    <property type="entry name" value="Glyco_hydro_79n"/>
    <property type="match status" value="1"/>
</dbReference>
<dbReference type="PROSITE" id="PS51257">
    <property type="entry name" value="PROKAR_LIPOPROTEIN"/>
    <property type="match status" value="1"/>
</dbReference>
<dbReference type="AlphaFoldDB" id="A0AAN8JIW7"/>
<dbReference type="Gene3D" id="3.20.20.80">
    <property type="entry name" value="Glycosidases"/>
    <property type="match status" value="1"/>
</dbReference>
<evidence type="ECO:0000256" key="2">
    <source>
        <dbReference type="SAM" id="SignalP"/>
    </source>
</evidence>
<evidence type="ECO:0000313" key="3">
    <source>
        <dbReference type="EMBL" id="KAK6174488.1"/>
    </source>
</evidence>
<keyword evidence="4" id="KW-1185">Reference proteome</keyword>
<organism evidence="3 4">
    <name type="scientific">Patella caerulea</name>
    <name type="common">Rayed Mediterranean limpet</name>
    <dbReference type="NCBI Taxonomy" id="87958"/>
    <lineage>
        <taxon>Eukaryota</taxon>
        <taxon>Metazoa</taxon>
        <taxon>Spiralia</taxon>
        <taxon>Lophotrochozoa</taxon>
        <taxon>Mollusca</taxon>
        <taxon>Gastropoda</taxon>
        <taxon>Patellogastropoda</taxon>
        <taxon>Patelloidea</taxon>
        <taxon>Patellidae</taxon>
        <taxon>Patella</taxon>
    </lineage>
</organism>
<comment type="similarity">
    <text evidence="1">Belongs to the glycosyl hydrolase 79 family.</text>
</comment>
<dbReference type="EMBL" id="JAZGQO010000011">
    <property type="protein sequence ID" value="KAK6174488.1"/>
    <property type="molecule type" value="Genomic_DNA"/>
</dbReference>
<comment type="caution">
    <text evidence="3">The sequence shown here is derived from an EMBL/GenBank/DDBJ whole genome shotgun (WGS) entry which is preliminary data.</text>
</comment>
<proteinExistence type="inferred from homology"/>
<dbReference type="InterPro" id="IPR005199">
    <property type="entry name" value="Glyco_hydro_79"/>
</dbReference>
<name>A0AAN8JIW7_PATCE</name>
<dbReference type="GO" id="GO:0005615">
    <property type="term" value="C:extracellular space"/>
    <property type="evidence" value="ECO:0007669"/>
    <property type="project" value="TreeGrafter"/>
</dbReference>